<feature type="transmembrane region" description="Helical" evidence="4">
    <location>
        <begin position="100"/>
        <end position="121"/>
    </location>
</feature>
<feature type="transmembrane region" description="Helical" evidence="4">
    <location>
        <begin position="251"/>
        <end position="269"/>
    </location>
</feature>
<feature type="domain" description="Major facilitator superfamily (MFS) profile" evidence="5">
    <location>
        <begin position="4"/>
        <end position="390"/>
    </location>
</feature>
<keyword evidence="2 4" id="KW-1133">Transmembrane helix</keyword>
<feature type="transmembrane region" description="Helical" evidence="4">
    <location>
        <begin position="367"/>
        <end position="387"/>
    </location>
</feature>
<evidence type="ECO:0000259" key="5">
    <source>
        <dbReference type="PROSITE" id="PS50850"/>
    </source>
</evidence>
<evidence type="ECO:0000256" key="1">
    <source>
        <dbReference type="ARBA" id="ARBA00022692"/>
    </source>
</evidence>
<feature type="transmembrane region" description="Helical" evidence="4">
    <location>
        <begin position="7"/>
        <end position="26"/>
    </location>
</feature>
<evidence type="ECO:0000313" key="7">
    <source>
        <dbReference type="Proteomes" id="UP000245974"/>
    </source>
</evidence>
<organism evidence="6 7">
    <name type="scientific">Acinetobacter stercoris</name>
    <dbReference type="NCBI Taxonomy" id="2126983"/>
    <lineage>
        <taxon>Bacteria</taxon>
        <taxon>Pseudomonadati</taxon>
        <taxon>Pseudomonadota</taxon>
        <taxon>Gammaproteobacteria</taxon>
        <taxon>Moraxellales</taxon>
        <taxon>Moraxellaceae</taxon>
        <taxon>Acinetobacter</taxon>
    </lineage>
</organism>
<dbReference type="InterPro" id="IPR010645">
    <property type="entry name" value="MFS_4"/>
</dbReference>
<dbReference type="OrthoDB" id="9797953at2"/>
<proteinExistence type="predicted"/>
<feature type="transmembrane region" description="Helical" evidence="4">
    <location>
        <begin position="38"/>
        <end position="63"/>
    </location>
</feature>
<keyword evidence="3 4" id="KW-0472">Membrane</keyword>
<dbReference type="FunCoup" id="A0A2U3MYQ0">
    <property type="interactions" value="49"/>
</dbReference>
<feature type="transmembrane region" description="Helical" evidence="4">
    <location>
        <begin position="334"/>
        <end position="355"/>
    </location>
</feature>
<sequence>MGQFYRLCIIALLATCLGVGIFRFSYTALMPMTIDQHWWSASFASYLSSANLLGYLLGAVIAFTVIKPKIIPQSILFSALLGSISLVLCGLESLPHLWYIFWRVISGVTGGVLMVLAPSYALSHTPAEQRHKLSLIAFSGIGIGVLLATTILPKIASLNVAWAWYILGIFSLIASLVIYILLKQTHSTTVNAVVIPTASFTKLTSQQIILSSMVIIAYLCCAIAYIPHSLFWVEFIIHQLHFPVAVANFQWMLYGLGAVFGALAAFCCVHRWGIWGAMIRLYVLYVIGIFIPSIFTTPLFLSISSLITGLLNPAVVSLSSTALLYLVSPARHRFFWGINTTAFAIAQLVGGLLMSYLLNLGFHYQELFFMGGCIMLFALCLTVLLYLSMNKNQGLSN</sequence>
<keyword evidence="1 4" id="KW-0812">Transmembrane</keyword>
<dbReference type="GO" id="GO:0005886">
    <property type="term" value="C:plasma membrane"/>
    <property type="evidence" value="ECO:0007669"/>
    <property type="project" value="TreeGrafter"/>
</dbReference>
<feature type="transmembrane region" description="Helical" evidence="4">
    <location>
        <begin position="133"/>
        <end position="156"/>
    </location>
</feature>
<reference evidence="7" key="1">
    <citation type="submission" date="2018-03" db="EMBL/GenBank/DDBJ databases">
        <authorList>
            <person name="Blom J."/>
        </authorList>
    </citation>
    <scope>NUCLEOTIDE SEQUENCE [LARGE SCALE GENOMIC DNA]</scope>
    <source>
        <strain evidence="7">KPC-SM-21</strain>
    </source>
</reference>
<dbReference type="AlphaFoldDB" id="A0A2U3MYQ0"/>
<dbReference type="GO" id="GO:0022857">
    <property type="term" value="F:transmembrane transporter activity"/>
    <property type="evidence" value="ECO:0007669"/>
    <property type="project" value="InterPro"/>
</dbReference>
<dbReference type="InterPro" id="IPR036259">
    <property type="entry name" value="MFS_trans_sf"/>
</dbReference>
<dbReference type="InterPro" id="IPR020846">
    <property type="entry name" value="MFS_dom"/>
</dbReference>
<dbReference type="PROSITE" id="PS50850">
    <property type="entry name" value="MFS"/>
    <property type="match status" value="1"/>
</dbReference>
<dbReference type="SUPFAM" id="SSF103473">
    <property type="entry name" value="MFS general substrate transporter"/>
    <property type="match status" value="1"/>
</dbReference>
<gene>
    <name evidence="6" type="ORF">KPC_1661</name>
</gene>
<evidence type="ECO:0000256" key="4">
    <source>
        <dbReference type="SAM" id="Phobius"/>
    </source>
</evidence>
<dbReference type="Gene3D" id="1.20.1250.20">
    <property type="entry name" value="MFS general substrate transporter like domains"/>
    <property type="match status" value="2"/>
</dbReference>
<protein>
    <submittedName>
        <fullName evidence="6">Major Facilitator Superfamily protein</fullName>
    </submittedName>
</protein>
<evidence type="ECO:0000256" key="3">
    <source>
        <dbReference type="ARBA" id="ARBA00023136"/>
    </source>
</evidence>
<dbReference type="EMBL" id="OOGT01000062">
    <property type="protein sequence ID" value="SPL70483.1"/>
    <property type="molecule type" value="Genomic_DNA"/>
</dbReference>
<keyword evidence="7" id="KW-1185">Reference proteome</keyword>
<dbReference type="PANTHER" id="PTHR23537">
    <property type="match status" value="1"/>
</dbReference>
<feature type="transmembrane region" description="Helical" evidence="4">
    <location>
        <begin position="208"/>
        <end position="231"/>
    </location>
</feature>
<dbReference type="RefSeq" id="WP_121973955.1">
    <property type="nucleotide sequence ID" value="NZ_OOGT01000062.1"/>
</dbReference>
<evidence type="ECO:0000256" key="2">
    <source>
        <dbReference type="ARBA" id="ARBA00022989"/>
    </source>
</evidence>
<evidence type="ECO:0000313" key="6">
    <source>
        <dbReference type="EMBL" id="SPL70483.1"/>
    </source>
</evidence>
<dbReference type="Pfam" id="PF06779">
    <property type="entry name" value="MFS_4"/>
    <property type="match status" value="1"/>
</dbReference>
<dbReference type="InParanoid" id="A0A2U3MYQ0"/>
<feature type="transmembrane region" description="Helical" evidence="4">
    <location>
        <begin position="307"/>
        <end position="327"/>
    </location>
</feature>
<dbReference type="Proteomes" id="UP000245974">
    <property type="component" value="Unassembled WGS sequence"/>
</dbReference>
<accession>A0A2U3MYQ0</accession>
<feature type="transmembrane region" description="Helical" evidence="4">
    <location>
        <begin position="162"/>
        <end position="182"/>
    </location>
</feature>
<feature type="transmembrane region" description="Helical" evidence="4">
    <location>
        <begin position="75"/>
        <end position="94"/>
    </location>
</feature>
<name>A0A2U3MYQ0_9GAMM</name>
<dbReference type="PANTHER" id="PTHR23537:SF1">
    <property type="entry name" value="SUGAR TRANSPORTER"/>
    <property type="match status" value="1"/>
</dbReference>
<feature type="transmembrane region" description="Helical" evidence="4">
    <location>
        <begin position="281"/>
        <end position="301"/>
    </location>
</feature>